<feature type="compositionally biased region" description="Basic and acidic residues" evidence="1">
    <location>
        <begin position="106"/>
        <end position="116"/>
    </location>
</feature>
<protein>
    <submittedName>
        <fullName evidence="3">PrgI family protein</fullName>
    </submittedName>
</protein>
<feature type="transmembrane region" description="Helical" evidence="2">
    <location>
        <begin position="26"/>
        <end position="43"/>
    </location>
</feature>
<evidence type="ECO:0000313" key="4">
    <source>
        <dbReference type="Proteomes" id="UP000255517"/>
    </source>
</evidence>
<feature type="region of interest" description="Disordered" evidence="1">
    <location>
        <begin position="106"/>
        <end position="187"/>
    </location>
</feature>
<feature type="compositionally biased region" description="Basic residues" evidence="1">
    <location>
        <begin position="172"/>
        <end position="181"/>
    </location>
</feature>
<reference evidence="3 4" key="1">
    <citation type="submission" date="2018-06" db="EMBL/GenBank/DDBJ databases">
        <authorList>
            <consortium name="Pathogen Informatics"/>
            <person name="Doyle S."/>
        </authorList>
    </citation>
    <scope>NUCLEOTIDE SEQUENCE [LARGE SCALE GENOMIC DNA]</scope>
    <source>
        <strain evidence="3 4">NCTC13149</strain>
    </source>
</reference>
<accession>A0A379C5P7</accession>
<dbReference type="OrthoDB" id="9790748at2"/>
<evidence type="ECO:0000256" key="2">
    <source>
        <dbReference type="SAM" id="Phobius"/>
    </source>
</evidence>
<feature type="transmembrane region" description="Helical" evidence="2">
    <location>
        <begin position="49"/>
        <end position="69"/>
    </location>
</feature>
<feature type="compositionally biased region" description="Basic and acidic residues" evidence="1">
    <location>
        <begin position="126"/>
        <end position="137"/>
    </location>
</feature>
<name>A0A379C5P7_9FIRM</name>
<evidence type="ECO:0000313" key="3">
    <source>
        <dbReference type="EMBL" id="SUB56937.1"/>
    </source>
</evidence>
<keyword evidence="2" id="KW-1133">Transmembrane helix</keyword>
<dbReference type="STRING" id="1122949.GCA_000378725_01472"/>
<proteinExistence type="predicted"/>
<dbReference type="InterPro" id="IPR024414">
    <property type="entry name" value="Uncharacterised_PrgI"/>
</dbReference>
<gene>
    <name evidence="3" type="ORF">NCTC13149_00752</name>
</gene>
<evidence type="ECO:0000256" key="1">
    <source>
        <dbReference type="SAM" id="MobiDB-lite"/>
    </source>
</evidence>
<organism evidence="3 4">
    <name type="scientific">Peptoniphilus lacrimalis</name>
    <dbReference type="NCBI Taxonomy" id="33031"/>
    <lineage>
        <taxon>Bacteria</taxon>
        <taxon>Bacillati</taxon>
        <taxon>Bacillota</taxon>
        <taxon>Tissierellia</taxon>
        <taxon>Tissierellales</taxon>
        <taxon>Peptoniphilaceae</taxon>
        <taxon>Peptoniphilus</taxon>
    </lineage>
</organism>
<dbReference type="EMBL" id="UGSZ01000001">
    <property type="protein sequence ID" value="SUB56937.1"/>
    <property type="molecule type" value="Genomic_DNA"/>
</dbReference>
<dbReference type="Proteomes" id="UP000255517">
    <property type="component" value="Unassembled WGS sequence"/>
</dbReference>
<feature type="compositionally biased region" description="Basic and acidic residues" evidence="1">
    <location>
        <begin position="145"/>
        <end position="166"/>
    </location>
</feature>
<keyword evidence="2" id="KW-0472">Membrane</keyword>
<dbReference type="Pfam" id="PF12666">
    <property type="entry name" value="PrgI"/>
    <property type="match status" value="1"/>
</dbReference>
<sequence>MAYVSVPKDLTKVKTKIALNLTKRQLIGFALAGAIGFPVYLLSRKFLPNDLSMLLMITAAFPIIFSTLYEKDGLYLEKYIKYYLEKKDMPVSASIRQTASMTLERKEEKLNKNEKKQRQKLLQNKESLKKQKEDLRNIRKTQNKINREKSKAKLKHGAREKGDKKRSSPFFRPRKKEKRQYRNPYPI</sequence>
<keyword evidence="2" id="KW-0812">Transmembrane</keyword>
<dbReference type="AlphaFoldDB" id="A0A379C5P7"/>